<gene>
    <name evidence="1" type="ORF">GX51_06573</name>
</gene>
<evidence type="ECO:0000313" key="2">
    <source>
        <dbReference type="Proteomes" id="UP000224080"/>
    </source>
</evidence>
<sequence length="56" mass="6199">MSENLIGASPLDYAQILAWRSFHQAKVVSTLGSMKEYLEDGTAPIPSPLPNDMIFF</sequence>
<name>A0A2B7WQI0_9EURO</name>
<protein>
    <submittedName>
        <fullName evidence="1">Uncharacterized protein</fullName>
    </submittedName>
</protein>
<organism evidence="1 2">
    <name type="scientific">Blastomyces parvus</name>
    <dbReference type="NCBI Taxonomy" id="2060905"/>
    <lineage>
        <taxon>Eukaryota</taxon>
        <taxon>Fungi</taxon>
        <taxon>Dikarya</taxon>
        <taxon>Ascomycota</taxon>
        <taxon>Pezizomycotina</taxon>
        <taxon>Eurotiomycetes</taxon>
        <taxon>Eurotiomycetidae</taxon>
        <taxon>Onygenales</taxon>
        <taxon>Ajellomycetaceae</taxon>
        <taxon>Blastomyces</taxon>
    </lineage>
</organism>
<comment type="caution">
    <text evidence="1">The sequence shown here is derived from an EMBL/GenBank/DDBJ whole genome shotgun (WGS) entry which is preliminary data.</text>
</comment>
<dbReference type="Proteomes" id="UP000224080">
    <property type="component" value="Unassembled WGS sequence"/>
</dbReference>
<proteinExistence type="predicted"/>
<reference evidence="1 2" key="1">
    <citation type="submission" date="2017-10" db="EMBL/GenBank/DDBJ databases">
        <title>Comparative genomics in systemic dimorphic fungi from Ajellomycetaceae.</title>
        <authorList>
            <person name="Munoz J.F."/>
            <person name="Mcewen J.G."/>
            <person name="Clay O.K."/>
            <person name="Cuomo C.A."/>
        </authorList>
    </citation>
    <scope>NUCLEOTIDE SEQUENCE [LARGE SCALE GENOMIC DNA]</scope>
    <source>
        <strain evidence="1 2">UAMH130</strain>
    </source>
</reference>
<dbReference type="AlphaFoldDB" id="A0A2B7WQI0"/>
<dbReference type="EMBL" id="PDNC01000111">
    <property type="protein sequence ID" value="PGG98838.1"/>
    <property type="molecule type" value="Genomic_DNA"/>
</dbReference>
<evidence type="ECO:0000313" key="1">
    <source>
        <dbReference type="EMBL" id="PGG98838.1"/>
    </source>
</evidence>
<keyword evidence="2" id="KW-1185">Reference proteome</keyword>
<accession>A0A2B7WQI0</accession>